<proteinExistence type="predicted"/>
<dbReference type="RefSeq" id="WP_145365381.1">
    <property type="nucleotide sequence ID" value="NZ_CP036268.1"/>
</dbReference>
<keyword evidence="3" id="KW-1185">Reference proteome</keyword>
<evidence type="ECO:0000256" key="1">
    <source>
        <dbReference type="SAM" id="MobiDB-lite"/>
    </source>
</evidence>
<dbReference type="EMBL" id="CP036268">
    <property type="protein sequence ID" value="QDT39229.1"/>
    <property type="molecule type" value="Genomic_DNA"/>
</dbReference>
<reference evidence="2 3" key="1">
    <citation type="submission" date="2019-02" db="EMBL/GenBank/DDBJ databases">
        <title>Deep-cultivation of Planctomycetes and their phenomic and genomic characterization uncovers novel biology.</title>
        <authorList>
            <person name="Wiegand S."/>
            <person name="Jogler M."/>
            <person name="Boedeker C."/>
            <person name="Pinto D."/>
            <person name="Vollmers J."/>
            <person name="Rivas-Marin E."/>
            <person name="Kohn T."/>
            <person name="Peeters S.H."/>
            <person name="Heuer A."/>
            <person name="Rast P."/>
            <person name="Oberbeckmann S."/>
            <person name="Bunk B."/>
            <person name="Jeske O."/>
            <person name="Meyerdierks A."/>
            <person name="Storesund J.E."/>
            <person name="Kallscheuer N."/>
            <person name="Luecker S."/>
            <person name="Lage O.M."/>
            <person name="Pohl T."/>
            <person name="Merkel B.J."/>
            <person name="Hornburger P."/>
            <person name="Mueller R.-W."/>
            <person name="Bruemmer F."/>
            <person name="Labrenz M."/>
            <person name="Spormann A.M."/>
            <person name="Op den Camp H."/>
            <person name="Overmann J."/>
            <person name="Amann R."/>
            <person name="Jetten M.S.M."/>
            <person name="Mascher T."/>
            <person name="Medema M.H."/>
            <person name="Devos D.P."/>
            <person name="Kaster A.-K."/>
            <person name="Ovreas L."/>
            <person name="Rohde M."/>
            <person name="Galperin M.Y."/>
            <person name="Jogler C."/>
        </authorList>
    </citation>
    <scope>NUCLEOTIDE SEQUENCE [LARGE SCALE GENOMIC DNA]</scope>
    <source>
        <strain evidence="2 3">Pan189</strain>
    </source>
</reference>
<protein>
    <submittedName>
        <fullName evidence="2">Uncharacterized protein</fullName>
    </submittedName>
</protein>
<name>A0A517R5U1_9PLAN</name>
<feature type="compositionally biased region" description="Basic and acidic residues" evidence="1">
    <location>
        <begin position="1"/>
        <end position="11"/>
    </location>
</feature>
<evidence type="ECO:0000313" key="2">
    <source>
        <dbReference type="EMBL" id="QDT39229.1"/>
    </source>
</evidence>
<feature type="region of interest" description="Disordered" evidence="1">
    <location>
        <begin position="1"/>
        <end position="26"/>
    </location>
</feature>
<gene>
    <name evidence="2" type="ORF">Pan189_36320</name>
</gene>
<accession>A0A517R5U1</accession>
<sequence>MSETSKDDSPKRGGQPGNRNNLRHGLKAGKLPKNAAYIEVQINKLRRQIEDAVVGLKGEISLMDAAAIQTAIKWERHGALALRWLNKEADVLKPTERLQFSREIARASTERDKAIKELGLDMKPEPIDLNSYLTNGTDQ</sequence>
<dbReference type="Proteomes" id="UP000317318">
    <property type="component" value="Chromosome"/>
</dbReference>
<dbReference type="KEGG" id="svp:Pan189_36320"/>
<evidence type="ECO:0000313" key="3">
    <source>
        <dbReference type="Proteomes" id="UP000317318"/>
    </source>
</evidence>
<dbReference type="AlphaFoldDB" id="A0A517R5U1"/>
<dbReference type="OrthoDB" id="10004035at2"/>
<organism evidence="2 3">
    <name type="scientific">Stratiformator vulcanicus</name>
    <dbReference type="NCBI Taxonomy" id="2527980"/>
    <lineage>
        <taxon>Bacteria</taxon>
        <taxon>Pseudomonadati</taxon>
        <taxon>Planctomycetota</taxon>
        <taxon>Planctomycetia</taxon>
        <taxon>Planctomycetales</taxon>
        <taxon>Planctomycetaceae</taxon>
        <taxon>Stratiformator</taxon>
    </lineage>
</organism>